<keyword evidence="1" id="KW-0472">Membrane</keyword>
<dbReference type="EMBL" id="AWUE01016277">
    <property type="protein sequence ID" value="OMO93257.1"/>
    <property type="molecule type" value="Genomic_DNA"/>
</dbReference>
<keyword evidence="1" id="KW-0812">Transmembrane</keyword>
<dbReference type="PANTHER" id="PTHR33659">
    <property type="entry name" value="PROTEIN, PUTATIVE-RELATED-RELATED"/>
    <property type="match status" value="1"/>
</dbReference>
<dbReference type="PANTHER" id="PTHR33659:SF11">
    <property type="entry name" value="TRANSMEMBRANE PROTEIN"/>
    <property type="match status" value="1"/>
</dbReference>
<name>A0A1R3JEM7_9ROSI</name>
<evidence type="ECO:0000256" key="1">
    <source>
        <dbReference type="SAM" id="Phobius"/>
    </source>
</evidence>
<keyword evidence="2" id="KW-0732">Signal</keyword>
<evidence type="ECO:0000313" key="3">
    <source>
        <dbReference type="EMBL" id="OMO93257.1"/>
    </source>
</evidence>
<dbReference type="AlphaFoldDB" id="A0A1R3JEM7"/>
<gene>
    <name evidence="3" type="ORF">COLO4_17021</name>
</gene>
<feature type="chain" id="PRO_5012119365" description="Transmembrane protein" evidence="2">
    <location>
        <begin position="29"/>
        <end position="71"/>
    </location>
</feature>
<dbReference type="Proteomes" id="UP000187203">
    <property type="component" value="Unassembled WGS sequence"/>
</dbReference>
<comment type="caution">
    <text evidence="3">The sequence shown here is derived from an EMBL/GenBank/DDBJ whole genome shotgun (WGS) entry which is preliminary data.</text>
</comment>
<keyword evidence="4" id="KW-1185">Reference proteome</keyword>
<reference evidence="4" key="1">
    <citation type="submission" date="2013-09" db="EMBL/GenBank/DDBJ databases">
        <title>Corchorus olitorius genome sequencing.</title>
        <authorList>
            <person name="Alam M."/>
            <person name="Haque M.S."/>
            <person name="Islam M.S."/>
            <person name="Emdad E.M."/>
            <person name="Islam M.M."/>
            <person name="Ahmed B."/>
            <person name="Halim A."/>
            <person name="Hossen Q.M.M."/>
            <person name="Hossain M.Z."/>
            <person name="Ahmed R."/>
            <person name="Khan M.M."/>
            <person name="Islam R."/>
            <person name="Rashid M.M."/>
            <person name="Khan S.A."/>
            <person name="Rahman M.S."/>
            <person name="Alam M."/>
            <person name="Yahiya A.S."/>
            <person name="Khan M.S."/>
            <person name="Azam M.S."/>
            <person name="Haque T."/>
            <person name="Lashkar M.Z.H."/>
            <person name="Akhand A.I."/>
            <person name="Morshed G."/>
            <person name="Roy S."/>
            <person name="Uddin K.S."/>
            <person name="Rabeya T."/>
            <person name="Hossain A.S."/>
            <person name="Chowdhury A."/>
            <person name="Snigdha A.R."/>
            <person name="Mortoza M.S."/>
            <person name="Matin S.A."/>
            <person name="Hoque S.M.E."/>
            <person name="Islam M.K."/>
            <person name="Roy D.K."/>
            <person name="Haider R."/>
            <person name="Moosa M.M."/>
            <person name="Elias S.M."/>
            <person name="Hasan A.M."/>
            <person name="Jahan S."/>
            <person name="Shafiuddin M."/>
            <person name="Mahmood N."/>
            <person name="Shommy N.S."/>
        </authorList>
    </citation>
    <scope>NUCLEOTIDE SEQUENCE [LARGE SCALE GENOMIC DNA]</scope>
    <source>
        <strain evidence="4">cv. O-4</strain>
    </source>
</reference>
<keyword evidence="1" id="KW-1133">Transmembrane helix</keyword>
<feature type="transmembrane region" description="Helical" evidence="1">
    <location>
        <begin position="52"/>
        <end position="69"/>
    </location>
</feature>
<accession>A0A1R3JEM7</accession>
<evidence type="ECO:0000256" key="2">
    <source>
        <dbReference type="SAM" id="SignalP"/>
    </source>
</evidence>
<organism evidence="3 4">
    <name type="scientific">Corchorus olitorius</name>
    <dbReference type="NCBI Taxonomy" id="93759"/>
    <lineage>
        <taxon>Eukaryota</taxon>
        <taxon>Viridiplantae</taxon>
        <taxon>Streptophyta</taxon>
        <taxon>Embryophyta</taxon>
        <taxon>Tracheophyta</taxon>
        <taxon>Spermatophyta</taxon>
        <taxon>Magnoliopsida</taxon>
        <taxon>eudicotyledons</taxon>
        <taxon>Gunneridae</taxon>
        <taxon>Pentapetalae</taxon>
        <taxon>rosids</taxon>
        <taxon>malvids</taxon>
        <taxon>Malvales</taxon>
        <taxon>Malvaceae</taxon>
        <taxon>Grewioideae</taxon>
        <taxon>Apeibeae</taxon>
        <taxon>Corchorus</taxon>
    </lineage>
</organism>
<feature type="signal peptide" evidence="2">
    <location>
        <begin position="1"/>
        <end position="28"/>
    </location>
</feature>
<evidence type="ECO:0000313" key="4">
    <source>
        <dbReference type="Proteomes" id="UP000187203"/>
    </source>
</evidence>
<evidence type="ECO:0008006" key="5">
    <source>
        <dbReference type="Google" id="ProtNLM"/>
    </source>
</evidence>
<dbReference type="OrthoDB" id="851643at2759"/>
<protein>
    <recommendedName>
        <fullName evidence="5">Transmembrane protein</fullName>
    </recommendedName>
</protein>
<proteinExistence type="predicted"/>
<sequence length="71" mass="7270">MAQGSISKTMGAVFVALVISKATTTVSAQDVGLAPAPAPSMDTGTAFSLPIRGVFVAFSLIISLFAFLIKH</sequence>